<dbReference type="CDD" id="cd09020">
    <property type="entry name" value="D-hex-6-P-epi_like"/>
    <property type="match status" value="1"/>
</dbReference>
<evidence type="ECO:0000256" key="5">
    <source>
        <dbReference type="PIRSR" id="PIRSR016020-1"/>
    </source>
</evidence>
<accession>A0A917BKE5</accession>
<dbReference type="Proteomes" id="UP000605670">
    <property type="component" value="Unassembled WGS sequence"/>
</dbReference>
<dbReference type="GO" id="GO:0005737">
    <property type="term" value="C:cytoplasm"/>
    <property type="evidence" value="ECO:0007669"/>
    <property type="project" value="TreeGrafter"/>
</dbReference>
<evidence type="ECO:0000256" key="4">
    <source>
        <dbReference type="PIRNR" id="PIRNR016020"/>
    </source>
</evidence>
<gene>
    <name evidence="6" type="ORF">GCM10011366_13850</name>
</gene>
<evidence type="ECO:0000256" key="2">
    <source>
        <dbReference type="ARBA" id="ARBA00005866"/>
    </source>
</evidence>
<keyword evidence="3 4" id="KW-0413">Isomerase</keyword>
<evidence type="ECO:0000256" key="3">
    <source>
        <dbReference type="ARBA" id="ARBA00023235"/>
    </source>
</evidence>
<dbReference type="InterPro" id="IPR025532">
    <property type="entry name" value="G6P_1-epimerase"/>
</dbReference>
<sequence length="291" mass="31307">MTTLTPLVHERDGHRLVAYDHGAHLAEWRVDGHPVVWLSPHAVLDGSAAIRGGVPLCFPWFGAGPEGDRSPSHGLVRTVSWHQDETDGEEVWAWTLSSEELDGETGAEHLEGPFDLRYAVSLLPRSAAGAFLRLELTVTNPSPVPLHVEAALHSYLAVADVRTVRVEGLDGAAYLDKVSGTRHVQDGDVTLHAETDRVYDTDAAAGLVVLDDGRALTVQPEGATQVVVWNPWETKAARMTDLPEDAWHRFVCVEAAATGCRGLVVQPLGSTRLACTIGVSTVSDGERLSAP</sequence>
<dbReference type="PANTHER" id="PTHR11122:SF13">
    <property type="entry name" value="GLUCOSE-6-PHOSPHATE 1-EPIMERASE"/>
    <property type="match status" value="1"/>
</dbReference>
<dbReference type="InterPro" id="IPR014718">
    <property type="entry name" value="GH-type_carb-bd"/>
</dbReference>
<dbReference type="EC" id="5.1.3.15" evidence="4"/>
<evidence type="ECO:0000256" key="1">
    <source>
        <dbReference type="ARBA" id="ARBA00001096"/>
    </source>
</evidence>
<dbReference type="InterPro" id="IPR008183">
    <property type="entry name" value="Aldose_1/G6P_1-epimerase"/>
</dbReference>
<dbReference type="PIRSF" id="PIRSF016020">
    <property type="entry name" value="PHexose_mutarotase"/>
    <property type="match status" value="1"/>
</dbReference>
<dbReference type="GO" id="GO:0005975">
    <property type="term" value="P:carbohydrate metabolic process"/>
    <property type="evidence" value="ECO:0007669"/>
    <property type="project" value="InterPro"/>
</dbReference>
<keyword evidence="7" id="KW-1185">Reference proteome</keyword>
<feature type="active site" evidence="5">
    <location>
        <position position="153"/>
    </location>
</feature>
<dbReference type="SUPFAM" id="SSF74650">
    <property type="entry name" value="Galactose mutarotase-like"/>
    <property type="match status" value="1"/>
</dbReference>
<proteinExistence type="inferred from homology"/>
<reference evidence="6" key="2">
    <citation type="submission" date="2020-09" db="EMBL/GenBank/DDBJ databases">
        <authorList>
            <person name="Sun Q."/>
            <person name="Zhou Y."/>
        </authorList>
    </citation>
    <scope>NUCLEOTIDE SEQUENCE</scope>
    <source>
        <strain evidence="6">CGMCC 1.12160</strain>
    </source>
</reference>
<dbReference type="PANTHER" id="PTHR11122">
    <property type="entry name" value="APOSPORY-ASSOCIATED PROTEIN C-RELATED"/>
    <property type="match status" value="1"/>
</dbReference>
<dbReference type="InterPro" id="IPR011013">
    <property type="entry name" value="Gal_mutarotase_sf_dom"/>
</dbReference>
<dbReference type="GO" id="GO:0047938">
    <property type="term" value="F:glucose-6-phosphate 1-epimerase activity"/>
    <property type="evidence" value="ECO:0007669"/>
    <property type="project" value="UniProtKB-UniRule"/>
</dbReference>
<dbReference type="AlphaFoldDB" id="A0A917BKE5"/>
<dbReference type="EMBL" id="BMEM01000001">
    <property type="protein sequence ID" value="GGF47305.1"/>
    <property type="molecule type" value="Genomic_DNA"/>
</dbReference>
<dbReference type="GO" id="GO:0030246">
    <property type="term" value="F:carbohydrate binding"/>
    <property type="evidence" value="ECO:0007669"/>
    <property type="project" value="UniProtKB-UniRule"/>
</dbReference>
<dbReference type="Gene3D" id="2.70.98.10">
    <property type="match status" value="1"/>
</dbReference>
<evidence type="ECO:0000313" key="6">
    <source>
        <dbReference type="EMBL" id="GGF47305.1"/>
    </source>
</evidence>
<protein>
    <recommendedName>
        <fullName evidence="4">Putative glucose-6-phosphate 1-epimerase</fullName>
        <ecNumber evidence="4">5.1.3.15</ecNumber>
    </recommendedName>
</protein>
<comment type="caution">
    <text evidence="6">The sequence shown here is derived from an EMBL/GenBank/DDBJ whole genome shotgun (WGS) entry which is preliminary data.</text>
</comment>
<dbReference type="RefSeq" id="WP_188429019.1">
    <property type="nucleotide sequence ID" value="NZ_BAABKH010000005.1"/>
</dbReference>
<dbReference type="Pfam" id="PF01263">
    <property type="entry name" value="Aldose_epim"/>
    <property type="match status" value="1"/>
</dbReference>
<name>A0A917BKE5_9MICO</name>
<organism evidence="6 7">
    <name type="scientific">Ornithinimicrobium tianjinense</name>
    <dbReference type="NCBI Taxonomy" id="1195761"/>
    <lineage>
        <taxon>Bacteria</taxon>
        <taxon>Bacillati</taxon>
        <taxon>Actinomycetota</taxon>
        <taxon>Actinomycetes</taxon>
        <taxon>Micrococcales</taxon>
        <taxon>Ornithinimicrobiaceae</taxon>
        <taxon>Ornithinimicrobium</taxon>
    </lineage>
</organism>
<feature type="active site" evidence="5">
    <location>
        <position position="254"/>
    </location>
</feature>
<evidence type="ECO:0000313" key="7">
    <source>
        <dbReference type="Proteomes" id="UP000605670"/>
    </source>
</evidence>
<comment type="catalytic activity">
    <reaction evidence="1">
        <text>alpha-D-glucose 6-phosphate = beta-D-glucose 6-phosphate</text>
        <dbReference type="Rhea" id="RHEA:16249"/>
        <dbReference type="ChEBI" id="CHEBI:58225"/>
        <dbReference type="ChEBI" id="CHEBI:58247"/>
        <dbReference type="EC" id="5.1.3.15"/>
    </reaction>
</comment>
<comment type="similarity">
    <text evidence="2 4">Belongs to the glucose-6-phosphate 1-epimerase family.</text>
</comment>
<reference evidence="6" key="1">
    <citation type="journal article" date="2014" name="Int. J. Syst. Evol. Microbiol.">
        <title>Complete genome sequence of Corynebacterium casei LMG S-19264T (=DSM 44701T), isolated from a smear-ripened cheese.</title>
        <authorList>
            <consortium name="US DOE Joint Genome Institute (JGI-PGF)"/>
            <person name="Walter F."/>
            <person name="Albersmeier A."/>
            <person name="Kalinowski J."/>
            <person name="Ruckert C."/>
        </authorList>
    </citation>
    <scope>NUCLEOTIDE SEQUENCE</scope>
    <source>
        <strain evidence="6">CGMCC 1.12160</strain>
    </source>
</reference>